<dbReference type="SUPFAM" id="SSF56281">
    <property type="entry name" value="Metallo-hydrolase/oxidoreductase"/>
    <property type="match status" value="1"/>
</dbReference>
<dbReference type="SMART" id="SM00849">
    <property type="entry name" value="Lactamase_B"/>
    <property type="match status" value="1"/>
</dbReference>
<feature type="domain" description="Metallo-beta-lactamase" evidence="1">
    <location>
        <begin position="20"/>
        <end position="223"/>
    </location>
</feature>
<dbReference type="PANTHER" id="PTHR47619:SF1">
    <property type="entry name" value="EXODEOXYRIBONUCLEASE WALJ"/>
    <property type="match status" value="1"/>
</dbReference>
<dbReference type="Proteomes" id="UP000265882">
    <property type="component" value="Unassembled WGS sequence"/>
</dbReference>
<accession>A0A3A4NW36</accession>
<dbReference type="InterPro" id="IPR036866">
    <property type="entry name" value="RibonucZ/Hydroxyglut_hydro"/>
</dbReference>
<name>A0A3A4NW36_ABYX5</name>
<dbReference type="Pfam" id="PF12706">
    <property type="entry name" value="Lactamase_B_2"/>
    <property type="match status" value="1"/>
</dbReference>
<reference evidence="2 3" key="1">
    <citation type="journal article" date="2017" name="ISME J.">
        <title>Energy and carbon metabolisms in a deep terrestrial subsurface fluid microbial community.</title>
        <authorList>
            <person name="Momper L."/>
            <person name="Jungbluth S.P."/>
            <person name="Lee M.D."/>
            <person name="Amend J.P."/>
        </authorList>
    </citation>
    <scope>NUCLEOTIDE SEQUENCE [LARGE SCALE GENOMIC DNA]</scope>
    <source>
        <strain evidence="2">SURF_5</strain>
    </source>
</reference>
<sequence length="266" mass="28648">MDAASPNHSLTVRVLASGSGGNSILICSGAANILIDAGLSCRELERRLAIAGESPAKIAAVFVTHEHLDHVRGVGVLSRRYGIPIYLNRGTRAGACSIVGEIPSAELFKTGDLIEVGGLGFQTYPVLHDAADPVGVCIHNSSRRIGIALDMGYPTKLVKQRLCDSNMLILEFNHDPEMLRHCNRPWELKQRILSKTGHMSNEAALALLGELVHDTLHTVVLAHISREANCADHALSLVDAHLKKMGRADIRIFAGDQDEVGLPIPV</sequence>
<evidence type="ECO:0000313" key="3">
    <source>
        <dbReference type="Proteomes" id="UP000265882"/>
    </source>
</evidence>
<dbReference type="EMBL" id="QZKU01000031">
    <property type="protein sequence ID" value="RJP24738.1"/>
    <property type="molecule type" value="Genomic_DNA"/>
</dbReference>
<evidence type="ECO:0000259" key="1">
    <source>
        <dbReference type="SMART" id="SM00849"/>
    </source>
</evidence>
<evidence type="ECO:0000313" key="2">
    <source>
        <dbReference type="EMBL" id="RJP24738.1"/>
    </source>
</evidence>
<dbReference type="AlphaFoldDB" id="A0A3A4NW36"/>
<dbReference type="InterPro" id="IPR001279">
    <property type="entry name" value="Metallo-B-lactamas"/>
</dbReference>
<comment type="caution">
    <text evidence="2">The sequence shown here is derived from an EMBL/GenBank/DDBJ whole genome shotgun (WGS) entry which is preliminary data.</text>
</comment>
<gene>
    <name evidence="2" type="ORF">C4520_03400</name>
</gene>
<proteinExistence type="predicted"/>
<dbReference type="GO" id="GO:0016787">
    <property type="term" value="F:hydrolase activity"/>
    <property type="evidence" value="ECO:0007669"/>
    <property type="project" value="UniProtKB-KW"/>
</dbReference>
<organism evidence="2 3">
    <name type="scientific">Abyssobacteria bacterium (strain SURF_5)</name>
    <dbReference type="NCBI Taxonomy" id="2093360"/>
    <lineage>
        <taxon>Bacteria</taxon>
        <taxon>Pseudomonadati</taxon>
        <taxon>Candidatus Hydrogenedentota</taxon>
        <taxon>Candidatus Abyssobacteria</taxon>
    </lineage>
</organism>
<dbReference type="Gene3D" id="3.60.15.10">
    <property type="entry name" value="Ribonuclease Z/Hydroxyacylglutathione hydrolase-like"/>
    <property type="match status" value="1"/>
</dbReference>
<dbReference type="InterPro" id="IPR052533">
    <property type="entry name" value="WalJ/YycJ-like"/>
</dbReference>
<dbReference type="PANTHER" id="PTHR47619">
    <property type="entry name" value="METALLO-HYDROLASE YYCJ-RELATED"/>
    <property type="match status" value="1"/>
</dbReference>
<keyword evidence="2" id="KW-0378">Hydrolase</keyword>
<protein>
    <submittedName>
        <fullName evidence="2">MBL fold metallo-hydrolase</fullName>
    </submittedName>
</protein>